<dbReference type="InterPro" id="IPR023313">
    <property type="entry name" value="UBQ-conjugating_AS"/>
</dbReference>
<evidence type="ECO:0000256" key="1">
    <source>
        <dbReference type="ARBA" id="ARBA00012486"/>
    </source>
</evidence>
<proteinExistence type="inferred from homology"/>
<evidence type="ECO:0000256" key="3">
    <source>
        <dbReference type="ARBA" id="ARBA00022741"/>
    </source>
</evidence>
<dbReference type="Pfam" id="PF00179">
    <property type="entry name" value="UQ_con"/>
    <property type="match status" value="1"/>
</dbReference>
<dbReference type="EC" id="2.3.2.23" evidence="1"/>
<feature type="domain" description="UBC core" evidence="9">
    <location>
        <begin position="6"/>
        <end position="151"/>
    </location>
</feature>
<dbReference type="FunFam" id="3.10.110.10:FF:000031">
    <property type="entry name" value="Ubiquitin-conjugating enzyme E2 22"/>
    <property type="match status" value="1"/>
</dbReference>
<evidence type="ECO:0000313" key="10">
    <source>
        <dbReference type="EMBL" id="KAK7202152.1"/>
    </source>
</evidence>
<dbReference type="SMART" id="SM00212">
    <property type="entry name" value="UBCc"/>
    <property type="match status" value="1"/>
</dbReference>
<protein>
    <recommendedName>
        <fullName evidence="1">E2 ubiquitin-conjugating enzyme</fullName>
        <ecNumber evidence="1">2.3.2.23</ecNumber>
    </recommendedName>
</protein>
<evidence type="ECO:0000256" key="8">
    <source>
        <dbReference type="SAM" id="MobiDB-lite"/>
    </source>
</evidence>
<reference evidence="10 11" key="1">
    <citation type="journal article" date="2021" name="MBio">
        <title>A New Model Trypanosomatid, Novymonas esmeraldas: Genomic Perception of Its 'Candidatus Pandoraea novymonadis' Endosymbiont.</title>
        <authorList>
            <person name="Zakharova A."/>
            <person name="Saura A."/>
            <person name="Butenko A."/>
            <person name="Podesvova L."/>
            <person name="Warmusova S."/>
            <person name="Kostygov A.Y."/>
            <person name="Nenarokova A."/>
            <person name="Lukes J."/>
            <person name="Opperdoes F.R."/>
            <person name="Yurchenko V."/>
        </authorList>
    </citation>
    <scope>NUCLEOTIDE SEQUENCE [LARGE SCALE GENOMIC DNA]</scope>
    <source>
        <strain evidence="10 11">E262AT.01</strain>
    </source>
</reference>
<dbReference type="Gene3D" id="3.10.110.10">
    <property type="entry name" value="Ubiquitin Conjugating Enzyme"/>
    <property type="match status" value="1"/>
</dbReference>
<dbReference type="CDD" id="cd23804">
    <property type="entry name" value="UBCc_UBE2S"/>
    <property type="match status" value="1"/>
</dbReference>
<dbReference type="SUPFAM" id="SSF54495">
    <property type="entry name" value="UBC-like"/>
    <property type="match status" value="1"/>
</dbReference>
<name>A0AAW0FF32_9TRYP</name>
<dbReference type="GO" id="GO:0061631">
    <property type="term" value="F:ubiquitin conjugating enzyme activity"/>
    <property type="evidence" value="ECO:0007669"/>
    <property type="project" value="UniProtKB-EC"/>
</dbReference>
<dbReference type="InterPro" id="IPR000608">
    <property type="entry name" value="UBC"/>
</dbReference>
<comment type="caution">
    <text evidence="10">The sequence shown here is derived from an EMBL/GenBank/DDBJ whole genome shotgun (WGS) entry which is preliminary data.</text>
</comment>
<keyword evidence="2" id="KW-0808">Transferase</keyword>
<evidence type="ECO:0000256" key="2">
    <source>
        <dbReference type="ARBA" id="ARBA00022679"/>
    </source>
</evidence>
<dbReference type="PROSITE" id="PS50127">
    <property type="entry name" value="UBC_2"/>
    <property type="match status" value="1"/>
</dbReference>
<dbReference type="AlphaFoldDB" id="A0AAW0FF32"/>
<keyword evidence="4 7" id="KW-0833">Ubl conjugation pathway</keyword>
<evidence type="ECO:0000256" key="5">
    <source>
        <dbReference type="ARBA" id="ARBA00022840"/>
    </source>
</evidence>
<organism evidence="10 11">
    <name type="scientific">Novymonas esmeraldas</name>
    <dbReference type="NCBI Taxonomy" id="1808958"/>
    <lineage>
        <taxon>Eukaryota</taxon>
        <taxon>Discoba</taxon>
        <taxon>Euglenozoa</taxon>
        <taxon>Kinetoplastea</taxon>
        <taxon>Metakinetoplastina</taxon>
        <taxon>Trypanosomatida</taxon>
        <taxon>Trypanosomatidae</taxon>
        <taxon>Novymonas</taxon>
    </lineage>
</organism>
<evidence type="ECO:0000313" key="11">
    <source>
        <dbReference type="Proteomes" id="UP001430356"/>
    </source>
</evidence>
<keyword evidence="5 7" id="KW-0067">ATP-binding</keyword>
<keyword evidence="3 7" id="KW-0547">Nucleotide-binding</keyword>
<feature type="region of interest" description="Disordered" evidence="8">
    <location>
        <begin position="232"/>
        <end position="251"/>
    </location>
</feature>
<comment type="similarity">
    <text evidence="7">Belongs to the ubiquitin-conjugating enzyme family.</text>
</comment>
<dbReference type="Proteomes" id="UP001430356">
    <property type="component" value="Unassembled WGS sequence"/>
</dbReference>
<accession>A0AAW0FF32</accession>
<dbReference type="InterPro" id="IPR050113">
    <property type="entry name" value="Ub_conjugating_enzyme"/>
</dbReference>
<dbReference type="PANTHER" id="PTHR24067">
    <property type="entry name" value="UBIQUITIN-CONJUGATING ENZYME E2"/>
    <property type="match status" value="1"/>
</dbReference>
<evidence type="ECO:0000256" key="4">
    <source>
        <dbReference type="ARBA" id="ARBA00022786"/>
    </source>
</evidence>
<evidence type="ECO:0000259" key="9">
    <source>
        <dbReference type="PROSITE" id="PS50127"/>
    </source>
</evidence>
<dbReference type="GO" id="GO:0005524">
    <property type="term" value="F:ATP binding"/>
    <property type="evidence" value="ECO:0007669"/>
    <property type="project" value="UniProtKB-UniRule"/>
</dbReference>
<gene>
    <name evidence="10" type="ORF">NESM_000284700</name>
</gene>
<dbReference type="InterPro" id="IPR016135">
    <property type="entry name" value="UBQ-conjugating_enzyme/RWD"/>
</dbReference>
<keyword evidence="11" id="KW-1185">Reference proteome</keyword>
<dbReference type="EMBL" id="JAECZO010000025">
    <property type="protein sequence ID" value="KAK7202152.1"/>
    <property type="molecule type" value="Genomic_DNA"/>
</dbReference>
<evidence type="ECO:0000256" key="7">
    <source>
        <dbReference type="RuleBase" id="RU362109"/>
    </source>
</evidence>
<dbReference type="PROSITE" id="PS00183">
    <property type="entry name" value="UBC_1"/>
    <property type="match status" value="1"/>
</dbReference>
<evidence type="ECO:0000256" key="6">
    <source>
        <dbReference type="PROSITE-ProRule" id="PRU10133"/>
    </source>
</evidence>
<sequence>MPLTAAGMRTVMRQMQEVEAHPVDGVRARPCDSMSEYHVDLDGPEGTPFAAGRFHVLLLFDEQYPEVPPKGLFRTKIFHPNVSDRGDICVNALKRDWNPALGLRHVLAVVRCLLIEPNPESALNEEAGRLILEDYATYERKAAMYTTIHAARPDGVPRFTLPVVPAAASSPAAAGVKAPTGADSSSSGGVAVHGGADVAAAAASSTVNASVPPGEPHRLTLSEANCYAGSAAVADKSKKDAEKKKKALRRI</sequence>
<feature type="active site" description="Glycyl thioester intermediate" evidence="6">
    <location>
        <position position="89"/>
    </location>
</feature>